<sequence length="485" mass="56369">MMIKYSKPAFLPFEILDLILKDLSQRDRWSFIRACRMWYITGYRLLFDALDMNIPIPGELAKYCPNRRWETYRRLGVRPKTLIINDPVRRITTHPDKLFDTVARVNCDIPALLQIDSDILQNIREITIRSQIVNVSGPYIRCVKHSWAYDLLPWLLVRCSQLSTVSIELESVSYPHVGLRAADGILFPLEYSPGVMLLHEAGLISTTGLSWCYRNSANGKRCIRLNEDEFDELKRNRPRFLSRASITASGYSRESSNFEIYSVVCMFQQLGLFDILKSLEVRKFSTSYLKYAAQPLFSSLSYGHGAPLSSITDLDLECGEENEDSLNVTLSRLENVFPNLKSLSLKKIGLFVRPELSFLARQEKLRHLTITELSSPMLDAEEGLDSIYATNLLVESMHYLLIPEAIRTLKWIRAGHQEFYADVTWVNKLYKKKIEDVDVWFKYNGEWVMQGERYYAWDFHQELYYGTGTEDGWGQLWVERFMCEL</sequence>
<accession>A0AAV9X528</accession>
<reference evidence="1 2" key="1">
    <citation type="submission" date="2019-10" db="EMBL/GenBank/DDBJ databases">
        <authorList>
            <person name="Palmer J.M."/>
        </authorList>
    </citation>
    <scope>NUCLEOTIDE SEQUENCE [LARGE SCALE GENOMIC DNA]</scope>
    <source>
        <strain evidence="1 2">TWF694</strain>
    </source>
</reference>
<dbReference type="AlphaFoldDB" id="A0AAV9X528"/>
<gene>
    <name evidence="1" type="ORF">TWF694_003735</name>
</gene>
<evidence type="ECO:0000313" key="1">
    <source>
        <dbReference type="EMBL" id="KAK6530380.1"/>
    </source>
</evidence>
<keyword evidence="2" id="KW-1185">Reference proteome</keyword>
<evidence type="ECO:0000313" key="2">
    <source>
        <dbReference type="Proteomes" id="UP001365542"/>
    </source>
</evidence>
<dbReference type="EMBL" id="JAVHJO010000013">
    <property type="protein sequence ID" value="KAK6530380.1"/>
    <property type="molecule type" value="Genomic_DNA"/>
</dbReference>
<comment type="caution">
    <text evidence="1">The sequence shown here is derived from an EMBL/GenBank/DDBJ whole genome shotgun (WGS) entry which is preliminary data.</text>
</comment>
<proteinExistence type="predicted"/>
<evidence type="ECO:0008006" key="3">
    <source>
        <dbReference type="Google" id="ProtNLM"/>
    </source>
</evidence>
<name>A0AAV9X528_9PEZI</name>
<protein>
    <recommendedName>
        <fullName evidence="3">F-box domain-containing protein</fullName>
    </recommendedName>
</protein>
<dbReference type="Proteomes" id="UP001365542">
    <property type="component" value="Unassembled WGS sequence"/>
</dbReference>
<organism evidence="1 2">
    <name type="scientific">Orbilia ellipsospora</name>
    <dbReference type="NCBI Taxonomy" id="2528407"/>
    <lineage>
        <taxon>Eukaryota</taxon>
        <taxon>Fungi</taxon>
        <taxon>Dikarya</taxon>
        <taxon>Ascomycota</taxon>
        <taxon>Pezizomycotina</taxon>
        <taxon>Orbiliomycetes</taxon>
        <taxon>Orbiliales</taxon>
        <taxon>Orbiliaceae</taxon>
        <taxon>Orbilia</taxon>
    </lineage>
</organism>